<dbReference type="AlphaFoldDB" id="A0A8H5LWG4"/>
<accession>A0A8H5LWG4</accession>
<gene>
    <name evidence="1" type="ORF">D9757_011490</name>
</gene>
<protein>
    <submittedName>
        <fullName evidence="1">Uncharacterized protein</fullName>
    </submittedName>
</protein>
<evidence type="ECO:0000313" key="1">
    <source>
        <dbReference type="EMBL" id="KAF5371919.1"/>
    </source>
</evidence>
<proteinExistence type="predicted"/>
<keyword evidence="2" id="KW-1185">Reference proteome</keyword>
<evidence type="ECO:0000313" key="2">
    <source>
        <dbReference type="Proteomes" id="UP000518752"/>
    </source>
</evidence>
<sequence>MNLDKAPFMHMRSPGFCLTSLTSQNIRLWAGCLVQSIVKMNGCRTRRLGWMEGFELDANPDDSKVSTSKLEGCLLREISNVIIAMRQHSTHQIPGQYRVFPTANLASLHPPYLYPTLASLPYGVLELSPYISDAHAIHRDLIIFRKLIIGVDNGDDAYIQQYYYLNLLFSQYEDGTQSLAFPHPPRNPARTTMSSPYALSNTLAPRIFLSKSTFNPSLGRMTTTFELLMSRQTAVDSGIQSPGPSLHIHPGLFNISTLNLSSLITGYCDTFT</sequence>
<dbReference type="Proteomes" id="UP000518752">
    <property type="component" value="Unassembled WGS sequence"/>
</dbReference>
<organism evidence="1 2">
    <name type="scientific">Collybiopsis confluens</name>
    <dbReference type="NCBI Taxonomy" id="2823264"/>
    <lineage>
        <taxon>Eukaryota</taxon>
        <taxon>Fungi</taxon>
        <taxon>Dikarya</taxon>
        <taxon>Basidiomycota</taxon>
        <taxon>Agaricomycotina</taxon>
        <taxon>Agaricomycetes</taxon>
        <taxon>Agaricomycetidae</taxon>
        <taxon>Agaricales</taxon>
        <taxon>Marasmiineae</taxon>
        <taxon>Omphalotaceae</taxon>
        <taxon>Collybiopsis</taxon>
    </lineage>
</organism>
<dbReference type="EMBL" id="JAACJN010000113">
    <property type="protein sequence ID" value="KAF5371919.1"/>
    <property type="molecule type" value="Genomic_DNA"/>
</dbReference>
<comment type="caution">
    <text evidence="1">The sequence shown here is derived from an EMBL/GenBank/DDBJ whole genome shotgun (WGS) entry which is preliminary data.</text>
</comment>
<name>A0A8H5LWG4_9AGAR</name>
<reference evidence="1 2" key="1">
    <citation type="journal article" date="2020" name="ISME J.">
        <title>Uncovering the hidden diversity of litter-decomposition mechanisms in mushroom-forming fungi.</title>
        <authorList>
            <person name="Floudas D."/>
            <person name="Bentzer J."/>
            <person name="Ahren D."/>
            <person name="Johansson T."/>
            <person name="Persson P."/>
            <person name="Tunlid A."/>
        </authorList>
    </citation>
    <scope>NUCLEOTIDE SEQUENCE [LARGE SCALE GENOMIC DNA]</scope>
    <source>
        <strain evidence="1 2">CBS 406.79</strain>
    </source>
</reference>